<dbReference type="Pfam" id="PF25790">
    <property type="entry name" value="BCD1"/>
    <property type="match status" value="1"/>
</dbReference>
<dbReference type="SUPFAM" id="SSF90229">
    <property type="entry name" value="CCCH zinc finger"/>
    <property type="match status" value="1"/>
</dbReference>
<dbReference type="Gene3D" id="4.10.1000.10">
    <property type="entry name" value="Zinc finger, CCCH-type"/>
    <property type="match status" value="1"/>
</dbReference>
<feature type="domain" description="C3H1-type" evidence="10">
    <location>
        <begin position="726"/>
        <end position="754"/>
    </location>
</feature>
<feature type="domain" description="HIT-type" evidence="11">
    <location>
        <begin position="285"/>
        <end position="318"/>
    </location>
</feature>
<organism evidence="12 13">
    <name type="scientific">Leishmania donovani</name>
    <dbReference type="NCBI Taxonomy" id="5661"/>
    <lineage>
        <taxon>Eukaryota</taxon>
        <taxon>Discoba</taxon>
        <taxon>Euglenozoa</taxon>
        <taxon>Kinetoplastea</taxon>
        <taxon>Metakinetoplastina</taxon>
        <taxon>Trypanosomatida</taxon>
        <taxon>Trypanosomatidae</taxon>
        <taxon>Leishmaniinae</taxon>
        <taxon>Leishmania</taxon>
    </lineage>
</organism>
<feature type="zinc finger region" description="C3H1-type" evidence="8">
    <location>
        <begin position="699"/>
        <end position="723"/>
    </location>
</feature>
<dbReference type="AlphaFoldDB" id="A0A504WV71"/>
<feature type="compositionally biased region" description="Basic and acidic residues" evidence="9">
    <location>
        <begin position="677"/>
        <end position="695"/>
    </location>
</feature>
<feature type="region of interest" description="Disordered" evidence="9">
    <location>
        <begin position="670"/>
        <end position="695"/>
    </location>
</feature>
<evidence type="ECO:0000259" key="10">
    <source>
        <dbReference type="PROSITE" id="PS50103"/>
    </source>
</evidence>
<dbReference type="SMART" id="SM00356">
    <property type="entry name" value="ZnF_C3H1"/>
    <property type="match status" value="2"/>
</dbReference>
<feature type="domain" description="C3H1-type" evidence="10">
    <location>
        <begin position="699"/>
        <end position="723"/>
    </location>
</feature>
<dbReference type="Pfam" id="PF04438">
    <property type="entry name" value="zf-HIT"/>
    <property type="match status" value="1"/>
</dbReference>
<dbReference type="EMBL" id="RHLD01000012">
    <property type="protein sequence ID" value="TPP40602.1"/>
    <property type="molecule type" value="Genomic_DNA"/>
</dbReference>
<dbReference type="GO" id="GO:0008270">
    <property type="term" value="F:zinc ion binding"/>
    <property type="evidence" value="ECO:0007669"/>
    <property type="project" value="UniProtKB-UniRule"/>
</dbReference>
<feature type="region of interest" description="Disordered" evidence="9">
    <location>
        <begin position="144"/>
        <end position="166"/>
    </location>
</feature>
<sequence length="812" mass="90487">MKRKANPTEAVPLPTCTAVGPEDMVLVACTSGETFLVERNCAIISDHCRDLLQVWEGAVRRIVLQSRNEESTMSDGTTAEMTAVHCMEADSHSRDAGGPLATDPTVITFMPFTDVDDASPLETLRHIPVTLVAEHYQKRLRAAEAISPSKADRPSSKQVSSYGDRKGAPVIVPKPISPLAPMESVDGTPMYPVVVIPYMTPELMEAALSYAHRKYRIDMDGEKPGAESAAPITVASAEGRWRLIAASVLSGIVTLSAALLSDLETSHISPTPHAEQQTQSKASDCCVCGTHAMYTCPGCGRRTCSMICVRVHKEDFKCTGVRDVAVKVPLSEFTDRQLQRDYHFLENCRRVIDNIERCFPRTSWRYNYKALPPPLHALREAARRRGVICQIMSEGMRKRDENTSRLDRKTNTIVWRCEFEFRSAHDGAEVTTISTDWGSERHRLGDILKYCWATNPPLLCYHINRRYNRASKYVGESATKTAKGGEGEVPNETDPTPHDSAAAPLETAADAGSAAAPPTGVDVLPTAEVTRVASDEGEGDVPPPTVAAVEAEAAASRRECPLSAPAELLPLRAYEVVLPMPPIEPVTPREAQHQAFVQDFLTREKYVILSKAERLGNNARYFLLDPYDTLNENLRRLFFVSEFPVFVVVHASELHRFTLVTEEDKEAIRSSFRSKKTREPRERPQMRKRSEMEPEELERLSRVPCRRFLQGRCLNAEECPYWHCTPNEIPVCRTFLRFGECDKGTRCSFRHDADAVRIARKRQRDGLGENGSPMRGRGMGRDRGFGFGRLLDGARGRGGMGGGFYEPRHRTE</sequence>
<comment type="function">
    <text evidence="5">Required for box C/D snoRNAs accumulation involved in snoRNA processing, snoRNA transport to the nucleolus and ribosome biogenesis.</text>
</comment>
<keyword evidence="3 7" id="KW-0863">Zinc-finger</keyword>
<dbReference type="CDD" id="cd23023">
    <property type="entry name" value="zf-HIT_BCD1"/>
    <property type="match status" value="1"/>
</dbReference>
<dbReference type="VEuPathDB" id="TriTrypDB:LdCL_280007800"/>
<evidence type="ECO:0000256" key="8">
    <source>
        <dbReference type="PROSITE-ProRule" id="PRU00723"/>
    </source>
</evidence>
<feature type="region of interest" description="Disordered" evidence="9">
    <location>
        <begin position="476"/>
        <end position="521"/>
    </location>
</feature>
<evidence type="ECO:0000256" key="1">
    <source>
        <dbReference type="ARBA" id="ARBA00022553"/>
    </source>
</evidence>
<dbReference type="PANTHER" id="PTHR13483:SF3">
    <property type="entry name" value="BOX C_D SNORNA PROTEIN 1"/>
    <property type="match status" value="1"/>
</dbReference>
<accession>A0A504WV71</accession>
<evidence type="ECO:0000256" key="2">
    <source>
        <dbReference type="ARBA" id="ARBA00022723"/>
    </source>
</evidence>
<dbReference type="InterPro" id="IPR051639">
    <property type="entry name" value="BCD1"/>
</dbReference>
<keyword evidence="2 8" id="KW-0479">Metal-binding</keyword>
<evidence type="ECO:0000256" key="4">
    <source>
        <dbReference type="ARBA" id="ARBA00022833"/>
    </source>
</evidence>
<evidence type="ECO:0000256" key="7">
    <source>
        <dbReference type="PROSITE-ProRule" id="PRU00453"/>
    </source>
</evidence>
<evidence type="ECO:0000313" key="13">
    <source>
        <dbReference type="Proteomes" id="UP000318821"/>
    </source>
</evidence>
<dbReference type="GO" id="GO:0005634">
    <property type="term" value="C:nucleus"/>
    <property type="evidence" value="ECO:0007669"/>
    <property type="project" value="TreeGrafter"/>
</dbReference>
<dbReference type="InterPro" id="IPR036855">
    <property type="entry name" value="Znf_CCCH_sf"/>
</dbReference>
<dbReference type="VEuPathDB" id="TriTrypDB:LdCL_280007900"/>
<name>A0A504WV71_LEIDO</name>
<dbReference type="Pfam" id="PF00642">
    <property type="entry name" value="zf-CCCH"/>
    <property type="match status" value="1"/>
</dbReference>
<dbReference type="VEuPathDB" id="TriTrypDB:LDHU3_28.0380"/>
<dbReference type="InterPro" id="IPR007529">
    <property type="entry name" value="Znf_HIT"/>
</dbReference>
<dbReference type="GO" id="GO:0000463">
    <property type="term" value="P:maturation of LSU-rRNA from tricistronic rRNA transcript (SSU-rRNA, 5.8S rRNA, LSU-rRNA)"/>
    <property type="evidence" value="ECO:0007669"/>
    <property type="project" value="TreeGrafter"/>
</dbReference>
<comment type="caution">
    <text evidence="12">The sequence shown here is derived from an EMBL/GenBank/DDBJ whole genome shotgun (WGS) entry which is preliminary data.</text>
</comment>
<evidence type="ECO:0000256" key="3">
    <source>
        <dbReference type="ARBA" id="ARBA00022771"/>
    </source>
</evidence>
<keyword evidence="1" id="KW-0597">Phosphoprotein</keyword>
<evidence type="ECO:0000313" key="12">
    <source>
        <dbReference type="EMBL" id="TPP40602.1"/>
    </source>
</evidence>
<evidence type="ECO:0000256" key="9">
    <source>
        <dbReference type="SAM" id="MobiDB-lite"/>
    </source>
</evidence>
<protein>
    <submittedName>
        <fullName evidence="12">HIT zinc finger family protein</fullName>
    </submittedName>
</protein>
<dbReference type="PROSITE" id="PS51083">
    <property type="entry name" value="ZF_HIT"/>
    <property type="match status" value="1"/>
</dbReference>
<dbReference type="GO" id="GO:0048254">
    <property type="term" value="P:snoRNA localization"/>
    <property type="evidence" value="ECO:0007669"/>
    <property type="project" value="TreeGrafter"/>
</dbReference>
<dbReference type="InterPro" id="IPR000571">
    <property type="entry name" value="Znf_CCCH"/>
</dbReference>
<evidence type="ECO:0000256" key="6">
    <source>
        <dbReference type="ARBA" id="ARBA00049654"/>
    </source>
</evidence>
<dbReference type="VEuPathDB" id="TriTrypDB:LdBPK_280430.1"/>
<evidence type="ECO:0000259" key="11">
    <source>
        <dbReference type="PROSITE" id="PS51083"/>
    </source>
</evidence>
<dbReference type="PROSITE" id="PS50103">
    <property type="entry name" value="ZF_C3H1"/>
    <property type="match status" value="2"/>
</dbReference>
<dbReference type="InterPro" id="IPR057721">
    <property type="entry name" value="BCD1_alpha/beta"/>
</dbReference>
<dbReference type="PANTHER" id="PTHR13483">
    <property type="entry name" value="BOX C_D SNORNA PROTEIN 1-RELATED"/>
    <property type="match status" value="1"/>
</dbReference>
<reference evidence="13" key="1">
    <citation type="submission" date="2019-02" db="EMBL/GenBank/DDBJ databases">
        <title>FDA dAtabase for Regulatory Grade micrObial Sequences (FDA-ARGOS): Supporting development and validation of Infectious Disease Dx tests.</title>
        <authorList>
            <person name="Duncan R."/>
            <person name="Fisher C."/>
            <person name="Tallon L."/>
            <person name="Sadzewicz L."/>
            <person name="Sengamalay N."/>
            <person name="Ott S."/>
            <person name="Godinez A."/>
            <person name="Nagaraj S."/>
            <person name="Vavikolanu K."/>
            <person name="Vyas G."/>
            <person name="Nadendla S."/>
            <person name="Aluvathingal J."/>
            <person name="Sichtig H."/>
        </authorList>
    </citation>
    <scope>NUCLEOTIDE SEQUENCE [LARGE SCALE GENOMIC DNA]</scope>
    <source>
        <strain evidence="13">FDAARGOS_360</strain>
    </source>
</reference>
<dbReference type="VEuPathDB" id="TriTrypDB:LdBPK_280440.1"/>
<dbReference type="GO" id="GO:0070761">
    <property type="term" value="C:pre-snoRNP complex"/>
    <property type="evidence" value="ECO:0007669"/>
    <property type="project" value="TreeGrafter"/>
</dbReference>
<dbReference type="VEuPathDB" id="TriTrypDB:LDHU3_28.0390"/>
<dbReference type="SUPFAM" id="SSF144232">
    <property type="entry name" value="HIT/MYND zinc finger-like"/>
    <property type="match status" value="1"/>
</dbReference>
<dbReference type="Gene3D" id="3.30.60.190">
    <property type="match status" value="1"/>
</dbReference>
<comment type="similarity">
    <text evidence="6">Belongs to the BCD1 family.</text>
</comment>
<evidence type="ECO:0000256" key="5">
    <source>
        <dbReference type="ARBA" id="ARBA00049598"/>
    </source>
</evidence>
<keyword evidence="4 8" id="KW-0862">Zinc</keyword>
<dbReference type="GO" id="GO:0000492">
    <property type="term" value="P:box C/D snoRNP assembly"/>
    <property type="evidence" value="ECO:0007669"/>
    <property type="project" value="TreeGrafter"/>
</dbReference>
<proteinExistence type="inferred from homology"/>
<dbReference type="Proteomes" id="UP000318821">
    <property type="component" value="Unassembled WGS sequence"/>
</dbReference>
<gene>
    <name evidence="12" type="ORF">CGC20_13935</name>
</gene>
<feature type="zinc finger region" description="C3H1-type" evidence="8">
    <location>
        <begin position="726"/>
        <end position="754"/>
    </location>
</feature>